<dbReference type="GO" id="GO:0000122">
    <property type="term" value="P:negative regulation of transcription by RNA polymerase II"/>
    <property type="evidence" value="ECO:0007669"/>
    <property type="project" value="TreeGrafter"/>
</dbReference>
<dbReference type="PANTHER" id="PTHR10071:SF335">
    <property type="entry name" value="IRON-SENSING TRANSCRIPTIONAL REPRESSOR-RELATED"/>
    <property type="match status" value="1"/>
</dbReference>
<dbReference type="EMBL" id="JAPWDQ010000004">
    <property type="protein sequence ID" value="KAJ5488860.1"/>
    <property type="molecule type" value="Genomic_DNA"/>
</dbReference>
<dbReference type="CDD" id="cd00202">
    <property type="entry name" value="ZnF_GATA"/>
    <property type="match status" value="2"/>
</dbReference>
<dbReference type="Proteomes" id="UP001148312">
    <property type="component" value="Unassembled WGS sequence"/>
</dbReference>
<feature type="compositionally biased region" description="Polar residues" evidence="11">
    <location>
        <begin position="407"/>
        <end position="434"/>
    </location>
</feature>
<name>A0A9X0BXK8_9EURO</name>
<keyword evidence="3" id="KW-0677">Repeat</keyword>
<dbReference type="GO" id="GO:0034757">
    <property type="term" value="P:negative regulation of iron ion transport"/>
    <property type="evidence" value="ECO:0007669"/>
    <property type="project" value="UniProtKB-ARBA"/>
</dbReference>
<dbReference type="RefSeq" id="XP_056790893.1">
    <property type="nucleotide sequence ID" value="XM_056933352.1"/>
</dbReference>
<gene>
    <name evidence="13" type="ORF">N7539_003750</name>
</gene>
<dbReference type="GO" id="GO:0008270">
    <property type="term" value="F:zinc ion binding"/>
    <property type="evidence" value="ECO:0007669"/>
    <property type="project" value="UniProtKB-KW"/>
</dbReference>
<dbReference type="SUPFAM" id="SSF57716">
    <property type="entry name" value="Glucocorticoid receptor-like (DNA-binding domain)"/>
    <property type="match status" value="2"/>
</dbReference>
<dbReference type="GO" id="GO:0045944">
    <property type="term" value="P:positive regulation of transcription by RNA polymerase II"/>
    <property type="evidence" value="ECO:0007669"/>
    <property type="project" value="TreeGrafter"/>
</dbReference>
<evidence type="ECO:0000256" key="2">
    <source>
        <dbReference type="ARBA" id="ARBA00022723"/>
    </source>
</evidence>
<dbReference type="InterPro" id="IPR000679">
    <property type="entry name" value="Znf_GATA"/>
</dbReference>
<dbReference type="GO" id="GO:0000978">
    <property type="term" value="F:RNA polymerase II cis-regulatory region sequence-specific DNA binding"/>
    <property type="evidence" value="ECO:0007669"/>
    <property type="project" value="TreeGrafter"/>
</dbReference>
<evidence type="ECO:0000259" key="12">
    <source>
        <dbReference type="PROSITE" id="PS50114"/>
    </source>
</evidence>
<keyword evidence="5" id="KW-0862">Zinc</keyword>
<feature type="region of interest" description="Disordered" evidence="11">
    <location>
        <begin position="370"/>
        <end position="528"/>
    </location>
</feature>
<sequence length="528" mass="55952">METIRSLPLGHGAPSVHPSAEDLDAARQLISSAQAGREHVAQYGPRPTLKVSGSPPPQSQGQQPSGPGQSQSIGERTNGPREQTSPKAQKDTSFLGHSCSNCGTQHTPLWRRSPTGAMICNACGLYLKARNVARPTKRNRTQAGPDGAESNAAPVALRPAVSDVSEGGCKGSCPGGGSCNGTGGAEGCDGCPAYNNRIYKAAHRGSASVSQAPHSRAPGHDVEPTSAPHDHDTASQLPPADASSTLVACQNCGTTVTPLWRRDEQGHPICNACGLYYKLHGCYRPTTMKKSIIKRRKRVVPALRDQSPTATTHSSNGSSASPEASPATLAHDHHRYMSNEPIDGPRQLPFAPPPVDFTGYHITSTPLLSTGLPKLLRPERLGPSPVPLHDRRSASPNSLPRKRTLAETVTESVSVPATLESGSNQLPPIMTSVNPSPPGRLSSISSILNQAEPRSESPLSRSQAYQPPLPSAPFSRTQQSHPSQSSPAPSTSPFPDPAAERRAQLEREAEQMREALRAKERELAAMGR</sequence>
<feature type="compositionally biased region" description="Basic and acidic residues" evidence="11">
    <location>
        <begin position="498"/>
        <end position="528"/>
    </location>
</feature>
<dbReference type="PROSITE" id="PS00344">
    <property type="entry name" value="GATA_ZN_FINGER_1"/>
    <property type="match status" value="2"/>
</dbReference>
<dbReference type="Gene3D" id="3.30.50.10">
    <property type="entry name" value="Erythroid Transcription Factor GATA-1, subunit A"/>
    <property type="match status" value="2"/>
</dbReference>
<evidence type="ECO:0000256" key="9">
    <source>
        <dbReference type="ARBA" id="ARBA00023242"/>
    </source>
</evidence>
<feature type="domain" description="GATA-type" evidence="12">
    <location>
        <begin position="243"/>
        <end position="296"/>
    </location>
</feature>
<dbReference type="InterPro" id="IPR039355">
    <property type="entry name" value="Transcription_factor_GATA"/>
</dbReference>
<comment type="caution">
    <text evidence="13">The sequence shown here is derived from an EMBL/GenBank/DDBJ whole genome shotgun (WGS) entry which is preliminary data.</text>
</comment>
<feature type="domain" description="GATA-type" evidence="12">
    <location>
        <begin position="93"/>
        <end position="135"/>
    </location>
</feature>
<reference evidence="13" key="2">
    <citation type="journal article" date="2023" name="IMA Fungus">
        <title>Comparative genomic study of the Penicillium genus elucidates a diverse pangenome and 15 lateral gene transfer events.</title>
        <authorList>
            <person name="Petersen C."/>
            <person name="Sorensen T."/>
            <person name="Nielsen M.R."/>
            <person name="Sondergaard T.E."/>
            <person name="Sorensen J.L."/>
            <person name="Fitzpatrick D.A."/>
            <person name="Frisvad J.C."/>
            <person name="Nielsen K.L."/>
        </authorList>
    </citation>
    <scope>NUCLEOTIDE SEQUENCE</scope>
    <source>
        <strain evidence="13">IBT 30728</strain>
    </source>
</reference>
<evidence type="ECO:0000256" key="3">
    <source>
        <dbReference type="ARBA" id="ARBA00022737"/>
    </source>
</evidence>
<keyword evidence="8" id="KW-0804">Transcription</keyword>
<dbReference type="GO" id="GO:0005634">
    <property type="term" value="C:nucleus"/>
    <property type="evidence" value="ECO:0007669"/>
    <property type="project" value="UniProtKB-SubCell"/>
</dbReference>
<feature type="region of interest" description="Disordered" evidence="11">
    <location>
        <begin position="299"/>
        <end position="329"/>
    </location>
</feature>
<dbReference type="GO" id="GO:0000981">
    <property type="term" value="F:DNA-binding transcription factor activity, RNA polymerase II-specific"/>
    <property type="evidence" value="ECO:0007669"/>
    <property type="project" value="TreeGrafter"/>
</dbReference>
<keyword evidence="14" id="KW-1185">Reference proteome</keyword>
<dbReference type="Pfam" id="PF00320">
    <property type="entry name" value="GATA"/>
    <property type="match status" value="2"/>
</dbReference>
<evidence type="ECO:0000313" key="14">
    <source>
        <dbReference type="Proteomes" id="UP001148312"/>
    </source>
</evidence>
<evidence type="ECO:0000256" key="5">
    <source>
        <dbReference type="ARBA" id="ARBA00022833"/>
    </source>
</evidence>
<dbReference type="SMART" id="SM00401">
    <property type="entry name" value="ZnF_GATA"/>
    <property type="match status" value="2"/>
</dbReference>
<comment type="subcellular location">
    <subcellularLocation>
        <location evidence="1">Nucleus</location>
    </subcellularLocation>
</comment>
<dbReference type="FunFam" id="3.30.50.10:FF:000007">
    <property type="entry name" value="Nitrogen regulatory AreA, N-terminal"/>
    <property type="match status" value="1"/>
</dbReference>
<keyword evidence="2" id="KW-0479">Metal-binding</keyword>
<evidence type="ECO:0000256" key="11">
    <source>
        <dbReference type="SAM" id="MobiDB-lite"/>
    </source>
</evidence>
<dbReference type="PANTHER" id="PTHR10071">
    <property type="entry name" value="TRANSCRIPTION FACTOR GATA FAMILY MEMBER"/>
    <property type="match status" value="1"/>
</dbReference>
<keyword evidence="9" id="KW-0539">Nucleus</keyword>
<evidence type="ECO:0000256" key="6">
    <source>
        <dbReference type="ARBA" id="ARBA00023015"/>
    </source>
</evidence>
<reference evidence="13" key="1">
    <citation type="submission" date="2022-12" db="EMBL/GenBank/DDBJ databases">
        <authorList>
            <person name="Petersen C."/>
        </authorList>
    </citation>
    <scope>NUCLEOTIDE SEQUENCE</scope>
    <source>
        <strain evidence="13">IBT 30728</strain>
    </source>
</reference>
<feature type="compositionally biased region" description="Low complexity" evidence="11">
    <location>
        <begin position="59"/>
        <end position="72"/>
    </location>
</feature>
<dbReference type="InterPro" id="IPR013088">
    <property type="entry name" value="Znf_NHR/GATA"/>
</dbReference>
<dbReference type="GeneID" id="81623601"/>
<dbReference type="FunFam" id="3.30.50.10:FF:000039">
    <property type="entry name" value="Siderophore transcription factor SreA"/>
    <property type="match status" value="1"/>
</dbReference>
<keyword evidence="7" id="KW-0238">DNA-binding</keyword>
<evidence type="ECO:0000313" key="13">
    <source>
        <dbReference type="EMBL" id="KAJ5488860.1"/>
    </source>
</evidence>
<evidence type="ECO:0000256" key="4">
    <source>
        <dbReference type="ARBA" id="ARBA00022771"/>
    </source>
</evidence>
<evidence type="ECO:0000256" key="8">
    <source>
        <dbReference type="ARBA" id="ARBA00023163"/>
    </source>
</evidence>
<evidence type="ECO:0000256" key="7">
    <source>
        <dbReference type="ARBA" id="ARBA00023125"/>
    </source>
</evidence>
<feature type="compositionally biased region" description="Low complexity" evidence="11">
    <location>
        <begin position="314"/>
        <end position="327"/>
    </location>
</feature>
<keyword evidence="4 10" id="KW-0863">Zinc-finger</keyword>
<accession>A0A9X0BXK8</accession>
<keyword evidence="6" id="KW-0805">Transcription regulation</keyword>
<feature type="compositionally biased region" description="Basic and acidic residues" evidence="11">
    <location>
        <begin position="218"/>
        <end position="233"/>
    </location>
</feature>
<feature type="region of interest" description="Disordered" evidence="11">
    <location>
        <begin position="1"/>
        <end position="93"/>
    </location>
</feature>
<feature type="region of interest" description="Disordered" evidence="11">
    <location>
        <begin position="134"/>
        <end position="153"/>
    </location>
</feature>
<proteinExistence type="predicted"/>
<protein>
    <submittedName>
        <fullName evidence="13">GATA factor SREP</fullName>
    </submittedName>
</protein>
<evidence type="ECO:0000256" key="10">
    <source>
        <dbReference type="PROSITE-ProRule" id="PRU00094"/>
    </source>
</evidence>
<feature type="region of interest" description="Disordered" evidence="11">
    <location>
        <begin position="204"/>
        <end position="240"/>
    </location>
</feature>
<organism evidence="13 14">
    <name type="scientific">Penicillium diatomitis</name>
    <dbReference type="NCBI Taxonomy" id="2819901"/>
    <lineage>
        <taxon>Eukaryota</taxon>
        <taxon>Fungi</taxon>
        <taxon>Dikarya</taxon>
        <taxon>Ascomycota</taxon>
        <taxon>Pezizomycotina</taxon>
        <taxon>Eurotiomycetes</taxon>
        <taxon>Eurotiomycetidae</taxon>
        <taxon>Eurotiales</taxon>
        <taxon>Aspergillaceae</taxon>
        <taxon>Penicillium</taxon>
    </lineage>
</organism>
<dbReference type="AlphaFoldDB" id="A0A9X0BXK8"/>
<dbReference type="GO" id="GO:0006879">
    <property type="term" value="P:intracellular iron ion homeostasis"/>
    <property type="evidence" value="ECO:0007669"/>
    <property type="project" value="UniProtKB-ARBA"/>
</dbReference>
<dbReference type="PROSITE" id="PS50114">
    <property type="entry name" value="GATA_ZN_FINGER_2"/>
    <property type="match status" value="2"/>
</dbReference>
<feature type="compositionally biased region" description="Low complexity" evidence="11">
    <location>
        <begin position="478"/>
        <end position="489"/>
    </location>
</feature>
<dbReference type="PRINTS" id="PR00619">
    <property type="entry name" value="GATAZNFINGER"/>
</dbReference>
<evidence type="ECO:0000256" key="1">
    <source>
        <dbReference type="ARBA" id="ARBA00004123"/>
    </source>
</evidence>